<dbReference type="WBParaSite" id="Pan_g7718.t1">
    <property type="protein sequence ID" value="Pan_g7718.t1"/>
    <property type="gene ID" value="Pan_g7718"/>
</dbReference>
<organism evidence="2 3">
    <name type="scientific">Panagrellus redivivus</name>
    <name type="common">Microworm</name>
    <dbReference type="NCBI Taxonomy" id="6233"/>
    <lineage>
        <taxon>Eukaryota</taxon>
        <taxon>Metazoa</taxon>
        <taxon>Ecdysozoa</taxon>
        <taxon>Nematoda</taxon>
        <taxon>Chromadorea</taxon>
        <taxon>Rhabditida</taxon>
        <taxon>Tylenchina</taxon>
        <taxon>Panagrolaimomorpha</taxon>
        <taxon>Panagrolaimoidea</taxon>
        <taxon>Panagrolaimidae</taxon>
        <taxon>Panagrellus</taxon>
    </lineage>
</organism>
<sequence length="315" mass="35452">MLAWLLFPFLNFISFTFAQDEYILKPISETWIDDKSCTTVALVFSPLQNTTFAVVQESLQNNITSRALYVESNPSVRLCAAAVNYRDEILQNALLSEYSVIMIMAPKVLGTVKSFKKLPKNFEILDIGLGCGTFRTFWRSKFTSVSITSIEFDPAIAYIAKTWYGAVESNNSKIIVADGVEFVKTNTKKYDAIFLDACTNSPDSDLICPDPSFLKDDVISQFRDSLKPVGCIVMNCFSLKSVGKDILIQRVKTTFERFFKFCFLLKVKNSDFNKVLACTNGPLPLEGIKNQYVIDYFKTVPPYTLIVESANTTTI</sequence>
<reference evidence="3" key="2">
    <citation type="submission" date="2020-10" db="UniProtKB">
        <authorList>
            <consortium name="WormBaseParasite"/>
        </authorList>
    </citation>
    <scope>IDENTIFICATION</scope>
</reference>
<dbReference type="CDD" id="cd02440">
    <property type="entry name" value="AdoMet_MTases"/>
    <property type="match status" value="1"/>
</dbReference>
<dbReference type="SUPFAM" id="SSF53335">
    <property type="entry name" value="S-adenosyl-L-methionine-dependent methyltransferases"/>
    <property type="match status" value="1"/>
</dbReference>
<evidence type="ECO:0000313" key="3">
    <source>
        <dbReference type="WBParaSite" id="Pan_g7718.t1"/>
    </source>
</evidence>
<dbReference type="Gene3D" id="3.40.50.150">
    <property type="entry name" value="Vaccinia Virus protein VP39"/>
    <property type="match status" value="1"/>
</dbReference>
<dbReference type="InterPro" id="IPR029063">
    <property type="entry name" value="SAM-dependent_MTases_sf"/>
</dbReference>
<reference evidence="2" key="1">
    <citation type="journal article" date="2013" name="Genetics">
        <title>The draft genome and transcriptome of Panagrellus redivivus are shaped by the harsh demands of a free-living lifestyle.</title>
        <authorList>
            <person name="Srinivasan J."/>
            <person name="Dillman A.R."/>
            <person name="Macchietto M.G."/>
            <person name="Heikkinen L."/>
            <person name="Lakso M."/>
            <person name="Fracchia K.M."/>
            <person name="Antoshechkin I."/>
            <person name="Mortazavi A."/>
            <person name="Wong G."/>
            <person name="Sternberg P.W."/>
        </authorList>
    </citation>
    <scope>NUCLEOTIDE SEQUENCE [LARGE SCALE GENOMIC DNA]</scope>
    <source>
        <strain evidence="2">MT8872</strain>
    </source>
</reference>
<dbReference type="AlphaFoldDB" id="A0A7E4W6M3"/>
<dbReference type="Pfam" id="PF01135">
    <property type="entry name" value="PCMT"/>
    <property type="match status" value="1"/>
</dbReference>
<proteinExistence type="predicted"/>
<dbReference type="Proteomes" id="UP000492821">
    <property type="component" value="Unassembled WGS sequence"/>
</dbReference>
<keyword evidence="1" id="KW-0732">Signal</keyword>
<feature type="chain" id="PRO_5028813935" evidence="1">
    <location>
        <begin position="19"/>
        <end position="315"/>
    </location>
</feature>
<protein>
    <submittedName>
        <fullName evidence="3">PABS domain-containing protein</fullName>
    </submittedName>
</protein>
<accession>A0A7E4W6M3</accession>
<evidence type="ECO:0000256" key="1">
    <source>
        <dbReference type="SAM" id="SignalP"/>
    </source>
</evidence>
<feature type="signal peptide" evidence="1">
    <location>
        <begin position="1"/>
        <end position="18"/>
    </location>
</feature>
<evidence type="ECO:0000313" key="2">
    <source>
        <dbReference type="Proteomes" id="UP000492821"/>
    </source>
</evidence>
<keyword evidence="2" id="KW-1185">Reference proteome</keyword>
<name>A0A7E4W6M3_PANRE</name>